<evidence type="ECO:0000313" key="2">
    <source>
        <dbReference type="Proteomes" id="UP000626554"/>
    </source>
</evidence>
<evidence type="ECO:0000313" key="1">
    <source>
        <dbReference type="EMBL" id="NVO86717.1"/>
    </source>
</evidence>
<dbReference type="Proteomes" id="UP000626554">
    <property type="component" value="Unassembled WGS sequence"/>
</dbReference>
<gene>
    <name evidence="1" type="ORF">HW556_17680</name>
</gene>
<keyword evidence="2" id="KW-1185">Reference proteome</keyword>
<protein>
    <recommendedName>
        <fullName evidence="3">Quercetin 2,3-dioxygenase C-terminal cupin domain-containing protein</fullName>
    </recommendedName>
</protein>
<evidence type="ECO:0008006" key="3">
    <source>
        <dbReference type="Google" id="ProtNLM"/>
    </source>
</evidence>
<dbReference type="EMBL" id="JABKAV010000107">
    <property type="protein sequence ID" value="NVO86717.1"/>
    <property type="molecule type" value="Genomic_DNA"/>
</dbReference>
<organism evidence="1 2">
    <name type="scientific">Hymenobacter terrestris</name>
    <dbReference type="NCBI Taxonomy" id="2748310"/>
    <lineage>
        <taxon>Bacteria</taxon>
        <taxon>Pseudomonadati</taxon>
        <taxon>Bacteroidota</taxon>
        <taxon>Cytophagia</taxon>
        <taxon>Cytophagales</taxon>
        <taxon>Hymenobacteraceae</taxon>
        <taxon>Hymenobacter</taxon>
    </lineage>
</organism>
<comment type="caution">
    <text evidence="1">The sequence shown here is derived from an EMBL/GenBank/DDBJ whole genome shotgun (WGS) entry which is preliminary data.</text>
</comment>
<reference evidence="1 2" key="1">
    <citation type="submission" date="2020-05" db="EMBL/GenBank/DDBJ databases">
        <title>Hymenobacter terrestris sp. nov. and Hymenobacter lapidiphilus sp. nov., isolated from regoliths in Antarctica.</title>
        <authorList>
            <person name="Sedlacek I."/>
            <person name="Pantucek R."/>
            <person name="Zeman M."/>
            <person name="Holochova P."/>
            <person name="Kralova S."/>
            <person name="Stankova E."/>
            <person name="Sedo O."/>
            <person name="Micenkova L."/>
            <person name="Svec P."/>
            <person name="Gupta V."/>
            <person name="Sood U."/>
            <person name="Korpole U.S."/>
            <person name="Lal R."/>
        </authorList>
    </citation>
    <scope>NUCLEOTIDE SEQUENCE [LARGE SCALE GENOMIC DNA]</scope>
    <source>
        <strain evidence="1 2">P5252</strain>
    </source>
</reference>
<name>A0ABX2Q917_9BACT</name>
<accession>A0ABX2Q917</accession>
<sequence>MALLYVFGGSIELEEKGNVLQKGDFALIRNELVSVVAPETAQLVLFLVNQQARFSRAGTLSA</sequence>
<proteinExistence type="predicted"/>